<organism evidence="8 9">
    <name type="scientific">[Roseibacterium] beibuensis</name>
    <dbReference type="NCBI Taxonomy" id="1193142"/>
    <lineage>
        <taxon>Bacteria</taxon>
        <taxon>Pseudomonadati</taxon>
        <taxon>Pseudomonadota</taxon>
        <taxon>Alphaproteobacteria</taxon>
        <taxon>Rhodobacterales</taxon>
        <taxon>Roseobacteraceae</taxon>
        <taxon>Roseicyclus</taxon>
    </lineage>
</organism>
<dbReference type="GO" id="GO:0032259">
    <property type="term" value="P:methylation"/>
    <property type="evidence" value="ECO:0007669"/>
    <property type="project" value="UniProtKB-KW"/>
</dbReference>
<reference evidence="9" key="1">
    <citation type="journal article" date="2019" name="Int. J. Syst. Evol. Microbiol.">
        <title>The Global Catalogue of Microorganisms (GCM) 10K type strain sequencing project: providing services to taxonomists for standard genome sequencing and annotation.</title>
        <authorList>
            <consortium name="The Broad Institute Genomics Platform"/>
            <consortium name="The Broad Institute Genome Sequencing Center for Infectious Disease"/>
            <person name="Wu L."/>
            <person name="Ma J."/>
        </authorList>
    </citation>
    <scope>NUCLEOTIDE SEQUENCE [LARGE SCALE GENOMIC DNA]</scope>
    <source>
        <strain evidence="9">JCM 18015</strain>
    </source>
</reference>
<dbReference type="InterPro" id="IPR004556">
    <property type="entry name" value="HemK-like"/>
</dbReference>
<dbReference type="SUPFAM" id="SSF53335">
    <property type="entry name" value="S-adenosyl-L-methionine-dependent methyltransferases"/>
    <property type="match status" value="1"/>
</dbReference>
<dbReference type="Proteomes" id="UP001499910">
    <property type="component" value="Unassembled WGS sequence"/>
</dbReference>
<proteinExistence type="inferred from homology"/>
<evidence type="ECO:0000259" key="7">
    <source>
        <dbReference type="Pfam" id="PF17827"/>
    </source>
</evidence>
<evidence type="ECO:0000256" key="4">
    <source>
        <dbReference type="ARBA" id="ARBA00048391"/>
    </source>
</evidence>
<evidence type="ECO:0000313" key="8">
    <source>
        <dbReference type="EMBL" id="GAA5068386.1"/>
    </source>
</evidence>
<sequence length="279" mass="29351">MTMTGAVWLRMAVARLAPLIGLPEAQRDARLILRAATGWSAARLLSEAGDPLAASVEAQAEAMLDRRAAREPLAQILGHWNFYGREFAVSRDVLTPRSDTETLIDLALSAPFARLIDLGTGSGAIAVTLLAERPDATGLATDASPEALAVARRNAEAHGVADRLTLQRADWWEGVDGAFDLIVSNPPYVTAQDYAGLSPEVTRYEPQMALTPGGDGLAAYRAILSGLGAHAAKGARLLFEIGEDQGPALLDLMAGAGLADCGLHPDINGKDRVASARVP</sequence>
<comment type="similarity">
    <text evidence="5">Belongs to the protein N5-glutamine methyltransferase family. PrmC subfamily.</text>
</comment>
<dbReference type="InterPro" id="IPR029063">
    <property type="entry name" value="SAM-dependent_MTases_sf"/>
</dbReference>
<dbReference type="GO" id="GO:0008168">
    <property type="term" value="F:methyltransferase activity"/>
    <property type="evidence" value="ECO:0007669"/>
    <property type="project" value="UniProtKB-KW"/>
</dbReference>
<feature type="domain" description="Methyltransferase small" evidence="6">
    <location>
        <begin position="109"/>
        <end position="193"/>
    </location>
</feature>
<feature type="binding site" evidence="5">
    <location>
        <position position="185"/>
    </location>
    <ligand>
        <name>S-adenosyl-L-methionine</name>
        <dbReference type="ChEBI" id="CHEBI:59789"/>
    </ligand>
</feature>
<dbReference type="InterPro" id="IPR019874">
    <property type="entry name" value="RF_methyltr_PrmC"/>
</dbReference>
<dbReference type="PANTHER" id="PTHR18895">
    <property type="entry name" value="HEMK METHYLTRANSFERASE"/>
    <property type="match status" value="1"/>
</dbReference>
<dbReference type="EC" id="2.1.1.297" evidence="5"/>
<keyword evidence="9" id="KW-1185">Reference proteome</keyword>
<feature type="domain" description="Release factor glutamine methyltransferase N-terminal" evidence="7">
    <location>
        <begin position="8"/>
        <end position="78"/>
    </location>
</feature>
<protein>
    <recommendedName>
        <fullName evidence="5">Release factor glutamine methyltransferase</fullName>
        <shortName evidence="5">RF MTase</shortName>
        <ecNumber evidence="5">2.1.1.297</ecNumber>
    </recommendedName>
    <alternativeName>
        <fullName evidence="5">N5-glutamine methyltransferase PrmC</fullName>
    </alternativeName>
    <alternativeName>
        <fullName evidence="5">Protein-(glutamine-N5) MTase PrmC</fullName>
    </alternativeName>
    <alternativeName>
        <fullName evidence="5">Protein-glutamine N-methyltransferase PrmC</fullName>
    </alternativeName>
</protein>
<evidence type="ECO:0000256" key="2">
    <source>
        <dbReference type="ARBA" id="ARBA00022679"/>
    </source>
</evidence>
<comment type="function">
    <text evidence="5">Methylates the class 1 translation termination release factors RF1/PrfA and RF2/PrfB on the glutamine residue of the universally conserved GGQ motif.</text>
</comment>
<feature type="binding site" evidence="5">
    <location>
        <position position="171"/>
    </location>
    <ligand>
        <name>S-adenosyl-L-methionine</name>
        <dbReference type="ChEBI" id="CHEBI:59789"/>
    </ligand>
</feature>
<comment type="caution">
    <text evidence="8">The sequence shown here is derived from an EMBL/GenBank/DDBJ whole genome shotgun (WGS) entry which is preliminary data.</text>
</comment>
<dbReference type="PANTHER" id="PTHR18895:SF74">
    <property type="entry name" value="MTRF1L RELEASE FACTOR GLUTAMINE METHYLTRANSFERASE"/>
    <property type="match status" value="1"/>
</dbReference>
<dbReference type="Pfam" id="PF17827">
    <property type="entry name" value="PrmC_N"/>
    <property type="match status" value="1"/>
</dbReference>
<evidence type="ECO:0000256" key="1">
    <source>
        <dbReference type="ARBA" id="ARBA00022603"/>
    </source>
</evidence>
<dbReference type="NCBIfam" id="TIGR03534">
    <property type="entry name" value="RF_mod_PrmC"/>
    <property type="match status" value="1"/>
</dbReference>
<dbReference type="Pfam" id="PF05175">
    <property type="entry name" value="MTS"/>
    <property type="match status" value="1"/>
</dbReference>
<dbReference type="Gene3D" id="3.40.50.150">
    <property type="entry name" value="Vaccinia Virus protein VP39"/>
    <property type="match status" value="1"/>
</dbReference>
<comment type="catalytic activity">
    <reaction evidence="4 5">
        <text>L-glutaminyl-[peptide chain release factor] + S-adenosyl-L-methionine = N(5)-methyl-L-glutaminyl-[peptide chain release factor] + S-adenosyl-L-homocysteine + H(+)</text>
        <dbReference type="Rhea" id="RHEA:42896"/>
        <dbReference type="Rhea" id="RHEA-COMP:10271"/>
        <dbReference type="Rhea" id="RHEA-COMP:10272"/>
        <dbReference type="ChEBI" id="CHEBI:15378"/>
        <dbReference type="ChEBI" id="CHEBI:30011"/>
        <dbReference type="ChEBI" id="CHEBI:57856"/>
        <dbReference type="ChEBI" id="CHEBI:59789"/>
        <dbReference type="ChEBI" id="CHEBI:61891"/>
        <dbReference type="EC" id="2.1.1.297"/>
    </reaction>
</comment>
<keyword evidence="3 5" id="KW-0949">S-adenosyl-L-methionine</keyword>
<dbReference type="Gene3D" id="1.10.8.10">
    <property type="entry name" value="DNA helicase RuvA subunit, C-terminal domain"/>
    <property type="match status" value="1"/>
</dbReference>
<dbReference type="EMBL" id="BAABHW010000001">
    <property type="protein sequence ID" value="GAA5068386.1"/>
    <property type="molecule type" value="Genomic_DNA"/>
</dbReference>
<dbReference type="NCBIfam" id="TIGR00536">
    <property type="entry name" value="hemK_fam"/>
    <property type="match status" value="1"/>
</dbReference>
<evidence type="ECO:0000259" key="6">
    <source>
        <dbReference type="Pfam" id="PF05175"/>
    </source>
</evidence>
<name>A0ABP9KZC5_9RHOB</name>
<dbReference type="InterPro" id="IPR007848">
    <property type="entry name" value="Small_mtfrase_dom"/>
</dbReference>
<dbReference type="InterPro" id="IPR002052">
    <property type="entry name" value="DNA_methylase_N6_adenine_CS"/>
</dbReference>
<dbReference type="CDD" id="cd02440">
    <property type="entry name" value="AdoMet_MTases"/>
    <property type="match status" value="1"/>
</dbReference>
<gene>
    <name evidence="5 8" type="primary">prmC</name>
    <name evidence="8" type="ORF">GCM10023209_08920</name>
</gene>
<accession>A0ABP9KZC5</accession>
<keyword evidence="2 5" id="KW-0808">Transferase</keyword>
<evidence type="ECO:0000256" key="5">
    <source>
        <dbReference type="HAMAP-Rule" id="MF_02126"/>
    </source>
</evidence>
<feature type="binding site" evidence="5">
    <location>
        <begin position="185"/>
        <end position="188"/>
    </location>
    <ligand>
        <name>substrate</name>
    </ligand>
</feature>
<evidence type="ECO:0000256" key="3">
    <source>
        <dbReference type="ARBA" id="ARBA00022691"/>
    </source>
</evidence>
<keyword evidence="1 5" id="KW-0489">Methyltransferase</keyword>
<feature type="binding site" evidence="5">
    <location>
        <begin position="119"/>
        <end position="123"/>
    </location>
    <ligand>
        <name>S-adenosyl-L-methionine</name>
        <dbReference type="ChEBI" id="CHEBI:59789"/>
    </ligand>
</feature>
<dbReference type="HAMAP" id="MF_02126">
    <property type="entry name" value="RF_methyltr_PrmC"/>
    <property type="match status" value="1"/>
</dbReference>
<dbReference type="InterPro" id="IPR050320">
    <property type="entry name" value="N5-glutamine_MTase"/>
</dbReference>
<dbReference type="InterPro" id="IPR040758">
    <property type="entry name" value="PrmC_N"/>
</dbReference>
<dbReference type="PROSITE" id="PS00092">
    <property type="entry name" value="N6_MTASE"/>
    <property type="match status" value="1"/>
</dbReference>
<feature type="binding site" evidence="5">
    <location>
        <position position="142"/>
    </location>
    <ligand>
        <name>S-adenosyl-L-methionine</name>
        <dbReference type="ChEBI" id="CHEBI:59789"/>
    </ligand>
</feature>
<evidence type="ECO:0000313" key="9">
    <source>
        <dbReference type="Proteomes" id="UP001499910"/>
    </source>
</evidence>